<gene>
    <name evidence="2" type="ORF">SAMN05444401_4011</name>
</gene>
<dbReference type="Proteomes" id="UP000184080">
    <property type="component" value="Unassembled WGS sequence"/>
</dbReference>
<organism evidence="2 3">
    <name type="scientific">Clostridium amylolyticum</name>
    <dbReference type="NCBI Taxonomy" id="1121298"/>
    <lineage>
        <taxon>Bacteria</taxon>
        <taxon>Bacillati</taxon>
        <taxon>Bacillota</taxon>
        <taxon>Clostridia</taxon>
        <taxon>Eubacteriales</taxon>
        <taxon>Clostridiaceae</taxon>
        <taxon>Clostridium</taxon>
    </lineage>
</organism>
<feature type="region of interest" description="Disordered" evidence="1">
    <location>
        <begin position="1"/>
        <end position="45"/>
    </location>
</feature>
<reference evidence="2 3" key="1">
    <citation type="submission" date="2016-11" db="EMBL/GenBank/DDBJ databases">
        <authorList>
            <person name="Jaros S."/>
            <person name="Januszkiewicz K."/>
            <person name="Wedrychowicz H."/>
        </authorList>
    </citation>
    <scope>NUCLEOTIDE SEQUENCE [LARGE SCALE GENOMIC DNA]</scope>
    <source>
        <strain evidence="2 3">DSM 21864</strain>
    </source>
</reference>
<evidence type="ECO:0000256" key="1">
    <source>
        <dbReference type="SAM" id="MobiDB-lite"/>
    </source>
</evidence>
<dbReference type="AlphaFoldDB" id="A0A1M6MHL7"/>
<dbReference type="EMBL" id="FQZO01000008">
    <property type="protein sequence ID" value="SHJ82876.1"/>
    <property type="molecule type" value="Genomic_DNA"/>
</dbReference>
<evidence type="ECO:0000313" key="3">
    <source>
        <dbReference type="Proteomes" id="UP000184080"/>
    </source>
</evidence>
<sequence>MPKDSQPDNKLARKIKSNGDTPSTRESAKNVSRTTKKQSSDRGDV</sequence>
<feature type="compositionally biased region" description="Polar residues" evidence="1">
    <location>
        <begin position="18"/>
        <end position="33"/>
    </location>
</feature>
<protein>
    <submittedName>
        <fullName evidence="2">Uncharacterized protein</fullName>
    </submittedName>
</protein>
<name>A0A1M6MHL7_9CLOT</name>
<proteinExistence type="predicted"/>
<keyword evidence="3" id="KW-1185">Reference proteome</keyword>
<accession>A0A1M6MHL7</accession>
<feature type="compositionally biased region" description="Basic and acidic residues" evidence="1">
    <location>
        <begin position="1"/>
        <end position="11"/>
    </location>
</feature>
<dbReference type="RefSeq" id="WP_178140766.1">
    <property type="nucleotide sequence ID" value="NZ_FQZO01000008.1"/>
</dbReference>
<evidence type="ECO:0000313" key="2">
    <source>
        <dbReference type="EMBL" id="SHJ82876.1"/>
    </source>
</evidence>